<reference evidence="1" key="1">
    <citation type="submission" date="2023-10" db="EMBL/GenBank/DDBJ databases">
        <title>Genome assembly of Pristionchus species.</title>
        <authorList>
            <person name="Yoshida K."/>
            <person name="Sommer R.J."/>
        </authorList>
    </citation>
    <scope>NUCLEOTIDE SEQUENCE</scope>
    <source>
        <strain evidence="1">RS5133</strain>
    </source>
</reference>
<feature type="non-terminal residue" evidence="1">
    <location>
        <position position="108"/>
    </location>
</feature>
<sequence length="108" mass="11461">SHDVRTALVHDTSILNCFHVFLVSCGEKESLNLLSEGLEGLTVGLGRGDVATSFLSCNNALILYVGGIIVESEAEMLEAAHSKIVILGIYCGVSTAGEEKEEKIHLSS</sequence>
<keyword evidence="2" id="KW-1185">Reference proteome</keyword>
<dbReference type="EMBL" id="BTSY01000005">
    <property type="protein sequence ID" value="GMT29841.1"/>
    <property type="molecule type" value="Genomic_DNA"/>
</dbReference>
<organism evidence="1 2">
    <name type="scientific">Pristionchus fissidentatus</name>
    <dbReference type="NCBI Taxonomy" id="1538716"/>
    <lineage>
        <taxon>Eukaryota</taxon>
        <taxon>Metazoa</taxon>
        <taxon>Ecdysozoa</taxon>
        <taxon>Nematoda</taxon>
        <taxon>Chromadorea</taxon>
        <taxon>Rhabditida</taxon>
        <taxon>Rhabditina</taxon>
        <taxon>Diplogasteromorpha</taxon>
        <taxon>Diplogasteroidea</taxon>
        <taxon>Neodiplogasteridae</taxon>
        <taxon>Pristionchus</taxon>
    </lineage>
</organism>
<dbReference type="Proteomes" id="UP001432322">
    <property type="component" value="Unassembled WGS sequence"/>
</dbReference>
<name>A0AAV5WG44_9BILA</name>
<evidence type="ECO:0000313" key="2">
    <source>
        <dbReference type="Proteomes" id="UP001432322"/>
    </source>
</evidence>
<accession>A0AAV5WG44</accession>
<gene>
    <name evidence="1" type="ORF">PFISCL1PPCAC_21138</name>
</gene>
<dbReference type="AlphaFoldDB" id="A0AAV5WG44"/>
<comment type="caution">
    <text evidence="1">The sequence shown here is derived from an EMBL/GenBank/DDBJ whole genome shotgun (WGS) entry which is preliminary data.</text>
</comment>
<proteinExistence type="predicted"/>
<evidence type="ECO:0000313" key="1">
    <source>
        <dbReference type="EMBL" id="GMT29841.1"/>
    </source>
</evidence>
<protein>
    <submittedName>
        <fullName evidence="1">Uncharacterized protein</fullName>
    </submittedName>
</protein>
<feature type="non-terminal residue" evidence="1">
    <location>
        <position position="1"/>
    </location>
</feature>